<dbReference type="PANTHER" id="PTHR21597:SF0">
    <property type="entry name" value="THO COMPLEX SUBUNIT 2"/>
    <property type="match status" value="1"/>
</dbReference>
<dbReference type="GO" id="GO:0006406">
    <property type="term" value="P:mRNA export from nucleus"/>
    <property type="evidence" value="ECO:0007669"/>
    <property type="project" value="InterPro"/>
</dbReference>
<dbReference type="OrthoDB" id="361613at2759"/>
<feature type="compositionally biased region" description="Basic and acidic residues" evidence="1">
    <location>
        <begin position="90"/>
        <end position="106"/>
    </location>
</feature>
<dbReference type="KEGG" id="tot:TOT_020000918"/>
<feature type="compositionally biased region" description="Basic and acidic residues" evidence="1">
    <location>
        <begin position="118"/>
        <end position="130"/>
    </location>
</feature>
<dbReference type="InterPro" id="IPR021418">
    <property type="entry name" value="THO_THOC2_C"/>
</dbReference>
<dbReference type="VEuPathDB" id="PiroplasmaDB:TOT_020000918"/>
<feature type="domain" description="THO complex subunitTHOC2 C-terminal" evidence="2">
    <location>
        <begin position="1624"/>
        <end position="1682"/>
    </location>
</feature>
<dbReference type="OMA" id="IFALECD"/>
<dbReference type="GO" id="GO:0003729">
    <property type="term" value="F:mRNA binding"/>
    <property type="evidence" value="ECO:0007669"/>
    <property type="project" value="TreeGrafter"/>
</dbReference>
<dbReference type="EMBL" id="AP011947">
    <property type="protein sequence ID" value="BAM40664.1"/>
    <property type="molecule type" value="Genomic_DNA"/>
</dbReference>
<feature type="domain" description="THO complex subunitTHOC2 C-terminal" evidence="2">
    <location>
        <begin position="1192"/>
        <end position="1425"/>
    </location>
</feature>
<feature type="region of interest" description="Disordered" evidence="1">
    <location>
        <begin position="1"/>
        <end position="130"/>
    </location>
</feature>
<feature type="compositionally biased region" description="Basic and acidic residues" evidence="1">
    <location>
        <begin position="1529"/>
        <end position="1538"/>
    </location>
</feature>
<reference evidence="4 5" key="1">
    <citation type="journal article" date="2012" name="MBio">
        <title>Comparative genome analysis of three eukaryotic parasites with differing abilities to transform leukocytes reveals key mediators of Theileria-induced leukocyte transformation.</title>
        <authorList>
            <person name="Hayashida K."/>
            <person name="Hara Y."/>
            <person name="Abe T."/>
            <person name="Yamasaki C."/>
            <person name="Toyoda A."/>
            <person name="Kosuge T."/>
            <person name="Suzuki Y."/>
            <person name="Sato Y."/>
            <person name="Kawashima S."/>
            <person name="Katayama T."/>
            <person name="Wakaguri H."/>
            <person name="Inoue N."/>
            <person name="Homma K."/>
            <person name="Tada-Umezaki M."/>
            <person name="Yagi Y."/>
            <person name="Fujii Y."/>
            <person name="Habara T."/>
            <person name="Kanehisa M."/>
            <person name="Watanabe H."/>
            <person name="Ito K."/>
            <person name="Gojobori T."/>
            <person name="Sugawara H."/>
            <person name="Imanishi T."/>
            <person name="Weir W."/>
            <person name="Gardner M."/>
            <person name="Pain A."/>
            <person name="Shiels B."/>
            <person name="Hattori M."/>
            <person name="Nene V."/>
            <person name="Sugimoto C."/>
        </authorList>
    </citation>
    <scope>NUCLEOTIDE SEQUENCE [LARGE SCALE GENOMIC DNA]</scope>
    <source>
        <strain evidence="4 5">Shintoku</strain>
    </source>
</reference>
<feature type="domain" description="THO complex subunit 2 N-terminal" evidence="3">
    <location>
        <begin position="183"/>
        <end position="457"/>
    </location>
</feature>
<feature type="compositionally biased region" description="Polar residues" evidence="1">
    <location>
        <begin position="75"/>
        <end position="85"/>
    </location>
</feature>
<dbReference type="Pfam" id="PF11262">
    <property type="entry name" value="Tho2"/>
    <property type="match status" value="2"/>
</dbReference>
<feature type="compositionally biased region" description="Basic and acidic residues" evidence="1">
    <location>
        <begin position="1"/>
        <end position="20"/>
    </location>
</feature>
<gene>
    <name evidence="4" type="ORF">TOT_020000918</name>
</gene>
<proteinExistence type="predicted"/>
<feature type="compositionally biased region" description="Basic and acidic residues" evidence="1">
    <location>
        <begin position="44"/>
        <end position="61"/>
    </location>
</feature>
<dbReference type="STRING" id="869250.J4DPG5"/>
<feature type="compositionally biased region" description="Polar residues" evidence="1">
    <location>
        <begin position="1506"/>
        <end position="1528"/>
    </location>
</feature>
<dbReference type="InterPro" id="IPR032302">
    <property type="entry name" value="THOC2_N"/>
</dbReference>
<dbReference type="eggNOG" id="KOG1874">
    <property type="taxonomic scope" value="Eukaryota"/>
</dbReference>
<feature type="compositionally biased region" description="Basic and acidic residues" evidence="1">
    <location>
        <begin position="368"/>
        <end position="382"/>
    </location>
</feature>
<feature type="compositionally biased region" description="Polar residues" evidence="1">
    <location>
        <begin position="108"/>
        <end position="117"/>
    </location>
</feature>
<dbReference type="RefSeq" id="XP_009690965.1">
    <property type="nucleotide sequence ID" value="XM_009692670.1"/>
</dbReference>
<dbReference type="Pfam" id="PF16134">
    <property type="entry name" value="THOC2_N"/>
    <property type="match status" value="1"/>
</dbReference>
<feature type="compositionally biased region" description="Polar residues" evidence="1">
    <location>
        <begin position="1544"/>
        <end position="1564"/>
    </location>
</feature>
<accession>J4DPG5</accession>
<feature type="compositionally biased region" description="Polar residues" evidence="1">
    <location>
        <begin position="1483"/>
        <end position="1492"/>
    </location>
</feature>
<evidence type="ECO:0000313" key="5">
    <source>
        <dbReference type="Proteomes" id="UP000003786"/>
    </source>
</evidence>
<evidence type="ECO:0000259" key="2">
    <source>
        <dbReference type="Pfam" id="PF11262"/>
    </source>
</evidence>
<protein>
    <submittedName>
        <fullName evidence="4">Uncharacterized protein</fullName>
    </submittedName>
</protein>
<keyword evidence="5" id="KW-1185">Reference proteome</keyword>
<feature type="region of interest" description="Disordered" evidence="1">
    <location>
        <begin position="1429"/>
        <end position="1607"/>
    </location>
</feature>
<feature type="compositionally biased region" description="Polar residues" evidence="1">
    <location>
        <begin position="1590"/>
        <end position="1605"/>
    </location>
</feature>
<feature type="region of interest" description="Disordered" evidence="1">
    <location>
        <begin position="361"/>
        <end position="393"/>
    </location>
</feature>
<evidence type="ECO:0000256" key="1">
    <source>
        <dbReference type="SAM" id="MobiDB-lite"/>
    </source>
</evidence>
<sequence>MDKSKTRPKRKAPEDYERGITKRTRQIATSVTSRPASSVATRYAHKEGSGTKAAEASKEGGDSGTQRSFDKARHTSTAPSVSRRGSSAGRDADRSESKSGGREKEAGSSGTAATRAQSRPERSEKQRVDVSRLDSKIMELVGSTDADLFKLVYNISVGAVDPGKCVDVIRFYGLGHGMLIFKLLDLVSFFLDVSMKKTNLLYFLQALESLGVNKEIISTIDANKLDNCNYSEGLVKIHIRERTRNNYVLKVFNLYRECPKGFMALITYFSSLSRRKVNKGVEEAGADGTDVDTVCDTIKRITGMYKLCPLRVLYEVLNWLAMGYFNEKFVLGLLSMYNEKQVRFCVLFYLQVNSGGGDKANVGGAGAEDVKESARKESKADGGEAGLSNQGESEATVKASSAEGGINTTCSGIYYLIALLVTTNYLRLEDVYKYLSPPDELIVQLSRHFMSVVRSSSVGTTARADNPVLVDLLKSASFYTICSEYLNACKQNSSKAKRVDRMLEIFSDPKYSGFPARDANGLLTMSSYRLLKNCVYACNFPKVALLSNILGLCDDFTGGNWSQCYALIVHLCKLGYCAFFNTSIVHRFNGILTKVLASSSFSTATKNYSAATKVDVAKEWVILKKLEFYFGFVGFRACEDTVLFNRVLRYLYNLLLQLEASPQKLTKSAVKGQKGTADAAASGSRKLKLKVTKIIYKYLLFNVMNCCEGNFQVSDKIWNILKLFTTLERYQIYAKSCHFLTKYKLEAEAQSVLNEDSGTANGSDGAVGSDMRTTYYVNQLYFVRRTHQIYSHKLKNIFKKITGELLKSVKSPTIRSIVSIITAISAINPFSVGTLIIKQSEMFNNLLLPLCELTKYFQAYTIDVFIYQLTVNLLGLIGAGSGGKEGTAGGSGRGIASVSVGGGGIRKNRGEKLSLSSMRLDCNNLMKEDDNNKVNVNSIILCKIFKRHNECDIAPLITVLALLLNYALSNKLDLRHSGSGDLSRPKKATGTAAAVKQVDIQLDSSNYYDLVFRIYKVLDYLVNLFELMNGIIIIDMNKMTNDQLLSQCGSFSLKTESQLMNLDEEVTLSNKKVFKIVSRPFFLHSLMLILGRLLNELVYDSDFGNHKLLVEVVNKYHSVVMLLVEFLSTSTNEATGNNGISRVFLCALSKYYAGNYIDFFRQYLFGGVSATGNALASATAGAATGGEEESVLDEKFVAYVNTLNIYDIFVPVEQYDHYINKLLSHYNQLAPSTRSANGTLMRRLKRIKNRITTLTVDKQAHQAHSSVVLERLKEMLQRFVKNEQKVGPHVTVAFIAKVVYPRVFISVLNSMFCCKLVDLMVLYRVNYFNYFDFVNCYCKLLVPLINYSTEAEVINFSVFFNYSFNMIKSWINSREAFESVVRGNPCFCLTFRFNPEKQFKYEQLLQVLKKWEYLILVSLFSCYTVGGPESRANSRGAGPTGGDLGEGANDEASERGDLDLESVGNVGSEGGEYKEGNEGTGGTQYKESSGGTQYKEGIVGTEGCNPKNSGEKASNPKNSGEKASNPKTNEQKDSKSPIDDEMTGGNSIESITTNNDNASDQDPSAATPDSKGGGRAEGSDPVGGVAEGNGTHTSGNEDSTLSPVNAASGIADGAGAAEPVGRLSSWIEIKNVVIFLNKVSANFPVTHNSSAKVVNFLKSVLKVSKRENWQDVTVSANTLIKTMQMYQNQNKYITLA</sequence>
<dbReference type="GeneID" id="20715027"/>
<organism evidence="4 5">
    <name type="scientific">Theileria orientalis strain Shintoku</name>
    <dbReference type="NCBI Taxonomy" id="869250"/>
    <lineage>
        <taxon>Eukaryota</taxon>
        <taxon>Sar</taxon>
        <taxon>Alveolata</taxon>
        <taxon>Apicomplexa</taxon>
        <taxon>Aconoidasida</taxon>
        <taxon>Piroplasmida</taxon>
        <taxon>Theileriidae</taxon>
        <taxon>Theileria</taxon>
    </lineage>
</organism>
<dbReference type="InterPro" id="IPR040007">
    <property type="entry name" value="Tho2"/>
</dbReference>
<dbReference type="GO" id="GO:0000445">
    <property type="term" value="C:THO complex part of transcription export complex"/>
    <property type="evidence" value="ECO:0007669"/>
    <property type="project" value="TreeGrafter"/>
</dbReference>
<dbReference type="Proteomes" id="UP000003786">
    <property type="component" value="Chromosome 2"/>
</dbReference>
<feature type="compositionally biased region" description="Polar residues" evidence="1">
    <location>
        <begin position="26"/>
        <end position="40"/>
    </location>
</feature>
<dbReference type="GO" id="GO:0006397">
    <property type="term" value="P:mRNA processing"/>
    <property type="evidence" value="ECO:0007669"/>
    <property type="project" value="InterPro"/>
</dbReference>
<evidence type="ECO:0000259" key="3">
    <source>
        <dbReference type="Pfam" id="PF16134"/>
    </source>
</evidence>
<dbReference type="PANTHER" id="PTHR21597">
    <property type="entry name" value="THO2 PROTEIN"/>
    <property type="match status" value="1"/>
</dbReference>
<name>J4DPG5_THEOR</name>
<evidence type="ECO:0000313" key="4">
    <source>
        <dbReference type="EMBL" id="BAM40664.1"/>
    </source>
</evidence>